<keyword evidence="4" id="KW-1185">Reference proteome</keyword>
<organism evidence="3 4">
    <name type="scientific">Lojkania enalia</name>
    <dbReference type="NCBI Taxonomy" id="147567"/>
    <lineage>
        <taxon>Eukaryota</taxon>
        <taxon>Fungi</taxon>
        <taxon>Dikarya</taxon>
        <taxon>Ascomycota</taxon>
        <taxon>Pezizomycotina</taxon>
        <taxon>Dothideomycetes</taxon>
        <taxon>Pleosporomycetidae</taxon>
        <taxon>Pleosporales</taxon>
        <taxon>Pleosporales incertae sedis</taxon>
        <taxon>Lojkania</taxon>
    </lineage>
</organism>
<dbReference type="AlphaFoldDB" id="A0A9P4K8Y8"/>
<dbReference type="Pfam" id="PF22807">
    <property type="entry name" value="TrAA12"/>
    <property type="match status" value="1"/>
</dbReference>
<feature type="domain" description="Pyrroloquinoline quinone-dependent pyranose dehydrogenase beta-propeller" evidence="2">
    <location>
        <begin position="33"/>
        <end position="421"/>
    </location>
</feature>
<evidence type="ECO:0000313" key="3">
    <source>
        <dbReference type="EMBL" id="KAF2262210.1"/>
    </source>
</evidence>
<name>A0A9P4K8Y8_9PLEO</name>
<comment type="caution">
    <text evidence="3">The sequence shown here is derived from an EMBL/GenBank/DDBJ whole genome shotgun (WGS) entry which is preliminary data.</text>
</comment>
<dbReference type="InterPro" id="IPR054539">
    <property type="entry name" value="Beta-prop_PDH"/>
</dbReference>
<dbReference type="Gene3D" id="2.120.10.30">
    <property type="entry name" value="TolB, C-terminal domain"/>
    <property type="match status" value="1"/>
</dbReference>
<keyword evidence="1" id="KW-0732">Signal</keyword>
<feature type="chain" id="PRO_5040121754" evidence="1">
    <location>
        <begin position="21"/>
        <end position="423"/>
    </location>
</feature>
<protein>
    <submittedName>
        <fullName evidence="3">Soluble quino protein glucose dehydrogenase</fullName>
    </submittedName>
</protein>
<dbReference type="EMBL" id="ML986643">
    <property type="protein sequence ID" value="KAF2262210.1"/>
    <property type="molecule type" value="Genomic_DNA"/>
</dbReference>
<reference evidence="4" key="1">
    <citation type="journal article" date="2020" name="Stud. Mycol.">
        <title>101 Dothideomycetes genomes: A test case for predicting lifestyles and emergence of pathogens.</title>
        <authorList>
            <person name="Haridas S."/>
            <person name="Albert R."/>
            <person name="Binder M."/>
            <person name="Bloem J."/>
            <person name="LaButti K."/>
            <person name="Salamov A."/>
            <person name="Andreopoulos B."/>
            <person name="Baker S."/>
            <person name="Barry K."/>
            <person name="Bills G."/>
            <person name="Bluhm B."/>
            <person name="Cannon C."/>
            <person name="Castanera R."/>
            <person name="Culley D."/>
            <person name="Daum C."/>
            <person name="Ezra D."/>
            <person name="Gonzalez J."/>
            <person name="Henrissat B."/>
            <person name="Kuo A."/>
            <person name="Liang C."/>
            <person name="Lipzen A."/>
            <person name="Lutzoni F."/>
            <person name="Magnuson J."/>
            <person name="Mondo S."/>
            <person name="Nolan M."/>
            <person name="Ohm R."/>
            <person name="Pangilinan J."/>
            <person name="Park H.-J."/>
            <person name="Ramirez L."/>
            <person name="Alfaro M."/>
            <person name="Sun H."/>
            <person name="Tritt A."/>
            <person name="Yoshinaga Y."/>
            <person name="Zwiers L.-H."/>
            <person name="Turgeon B."/>
            <person name="Goodwin S."/>
            <person name="Spatafora J."/>
            <person name="Crous P."/>
            <person name="Grigoriev I."/>
        </authorList>
    </citation>
    <scope>NUCLEOTIDE SEQUENCE [LARGE SCALE GENOMIC DNA]</scope>
    <source>
        <strain evidence="4">CBS 304.66</strain>
    </source>
</reference>
<dbReference type="Proteomes" id="UP000800093">
    <property type="component" value="Unassembled WGS sequence"/>
</dbReference>
<proteinExistence type="predicted"/>
<dbReference type="InterPro" id="IPR011042">
    <property type="entry name" value="6-blade_b-propeller_TolB-like"/>
</dbReference>
<feature type="signal peptide" evidence="1">
    <location>
        <begin position="1"/>
        <end position="20"/>
    </location>
</feature>
<evidence type="ECO:0000259" key="2">
    <source>
        <dbReference type="Pfam" id="PF22807"/>
    </source>
</evidence>
<sequence length="423" mass="45211">MAFLCYLFFAFAALISQVFGQSCATINPVFNPTWSSGFSGRVVMNGLRTPRGLVFDTLGNLLIVESGGAGVRYVKLQDNGGTDVCVASSKQLINERGLNHGIDLSADGKTLFVSSITTVWSYPYDAAAGTVGARKTLVTGMSPSGHATRTVYVSKKVPDLLVVSVGSNSNIDSATSQISSGRSQLRIFNITQVSQASMAYTAGTVLAWGLRNSVGVTENPTNGGIWSVENSVDNMQRNNVDIHNTNPCEELNYHGPINDTSSEEYGANYGYPECFGAWDPSVIPNNQNIKVGTQFLIGTASGGLSDSTCAQRYAPKLCFPSHTAPLDVKFKPDGSAAFITFHGSWNRSPPDGYRLSKIAFSPSFGMPIEPSTSTNAAINVMSNPNNSNCPYQCFRPVGLAFDAKGRLFMTSDSSNELWIIGGT</sequence>
<dbReference type="InterPro" id="IPR011041">
    <property type="entry name" value="Quinoprot_gluc/sorb_DH_b-prop"/>
</dbReference>
<dbReference type="OrthoDB" id="507128at2759"/>
<evidence type="ECO:0000313" key="4">
    <source>
        <dbReference type="Proteomes" id="UP000800093"/>
    </source>
</evidence>
<gene>
    <name evidence="3" type="ORF">CC78DRAFT_520478</name>
</gene>
<dbReference type="SUPFAM" id="SSF50952">
    <property type="entry name" value="Soluble quinoprotein glucose dehydrogenase"/>
    <property type="match status" value="1"/>
</dbReference>
<accession>A0A9P4K8Y8</accession>
<evidence type="ECO:0000256" key="1">
    <source>
        <dbReference type="SAM" id="SignalP"/>
    </source>
</evidence>